<protein>
    <submittedName>
        <fullName evidence="1">Uncharacterized protein</fullName>
    </submittedName>
</protein>
<evidence type="ECO:0000313" key="2">
    <source>
        <dbReference type="Proteomes" id="UP000281553"/>
    </source>
</evidence>
<dbReference type="EMBL" id="UYRU01011267">
    <property type="protein sequence ID" value="VDK46660.1"/>
    <property type="molecule type" value="Genomic_DNA"/>
</dbReference>
<dbReference type="Proteomes" id="UP000281553">
    <property type="component" value="Unassembled WGS sequence"/>
</dbReference>
<evidence type="ECO:0000313" key="1">
    <source>
        <dbReference type="EMBL" id="VDK46660.1"/>
    </source>
</evidence>
<proteinExistence type="predicted"/>
<gene>
    <name evidence="1" type="ORF">DILT_LOCUS1568</name>
</gene>
<reference evidence="1 2" key="1">
    <citation type="submission" date="2018-11" db="EMBL/GenBank/DDBJ databases">
        <authorList>
            <consortium name="Pathogen Informatics"/>
        </authorList>
    </citation>
    <scope>NUCLEOTIDE SEQUENCE [LARGE SCALE GENOMIC DNA]</scope>
</reference>
<dbReference type="AlphaFoldDB" id="A0A3P6QSL5"/>
<sequence>MNGYLWIFSDIMAHMFAITAIHDPNILKLKEFRACQRKFKAEHEKQLLALGKAATQHKYKKAEKSYPSAARVKELIGKIKETVLNNWVDIRNGFLWQDPTGWGSVLLKDFRVC</sequence>
<organism evidence="1 2">
    <name type="scientific">Dibothriocephalus latus</name>
    <name type="common">Fish tapeworm</name>
    <name type="synonym">Diphyllobothrium latum</name>
    <dbReference type="NCBI Taxonomy" id="60516"/>
    <lineage>
        <taxon>Eukaryota</taxon>
        <taxon>Metazoa</taxon>
        <taxon>Spiralia</taxon>
        <taxon>Lophotrochozoa</taxon>
        <taxon>Platyhelminthes</taxon>
        <taxon>Cestoda</taxon>
        <taxon>Eucestoda</taxon>
        <taxon>Diphyllobothriidea</taxon>
        <taxon>Diphyllobothriidae</taxon>
        <taxon>Dibothriocephalus</taxon>
    </lineage>
</organism>
<keyword evidence="2" id="KW-1185">Reference proteome</keyword>
<accession>A0A3P6QSL5</accession>
<name>A0A3P6QSL5_DIBLA</name>